<protein>
    <recommendedName>
        <fullName evidence="3">HAD family hydrolase</fullName>
    </recommendedName>
</protein>
<accession>A0A2M7H3F4</accession>
<evidence type="ECO:0000313" key="1">
    <source>
        <dbReference type="EMBL" id="PIW36739.1"/>
    </source>
</evidence>
<proteinExistence type="predicted"/>
<dbReference type="PANTHER" id="PTHR43434:SF1">
    <property type="entry name" value="PHOSPHOGLYCOLATE PHOSPHATASE"/>
    <property type="match status" value="1"/>
</dbReference>
<dbReference type="InterPro" id="IPR041492">
    <property type="entry name" value="HAD_2"/>
</dbReference>
<evidence type="ECO:0008006" key="3">
    <source>
        <dbReference type="Google" id="ProtNLM"/>
    </source>
</evidence>
<dbReference type="EMBL" id="PFGC01000041">
    <property type="protein sequence ID" value="PIW36739.1"/>
    <property type="molecule type" value="Genomic_DNA"/>
</dbReference>
<name>A0A2M7H3F4_9BACT</name>
<dbReference type="Gene3D" id="3.40.50.1000">
    <property type="entry name" value="HAD superfamily/HAD-like"/>
    <property type="match status" value="1"/>
</dbReference>
<dbReference type="GO" id="GO:0006281">
    <property type="term" value="P:DNA repair"/>
    <property type="evidence" value="ECO:0007669"/>
    <property type="project" value="TreeGrafter"/>
</dbReference>
<dbReference type="Proteomes" id="UP000230292">
    <property type="component" value="Unassembled WGS sequence"/>
</dbReference>
<dbReference type="GO" id="GO:0005829">
    <property type="term" value="C:cytosol"/>
    <property type="evidence" value="ECO:0007669"/>
    <property type="project" value="TreeGrafter"/>
</dbReference>
<dbReference type="InterPro" id="IPR036412">
    <property type="entry name" value="HAD-like_sf"/>
</dbReference>
<dbReference type="InterPro" id="IPR050155">
    <property type="entry name" value="HAD-like_hydrolase_sf"/>
</dbReference>
<organism evidence="1 2">
    <name type="scientific">Candidatus Kerfeldbacteria bacterium CG15_BIG_FIL_POST_REV_8_21_14_020_45_12</name>
    <dbReference type="NCBI Taxonomy" id="2014247"/>
    <lineage>
        <taxon>Bacteria</taxon>
        <taxon>Candidatus Kerfeldiibacteriota</taxon>
    </lineage>
</organism>
<gene>
    <name evidence="1" type="ORF">COW24_03580</name>
</gene>
<evidence type="ECO:0000313" key="2">
    <source>
        <dbReference type="Proteomes" id="UP000230292"/>
    </source>
</evidence>
<dbReference type="Gene3D" id="1.10.150.730">
    <property type="match status" value="1"/>
</dbReference>
<dbReference type="AlphaFoldDB" id="A0A2M7H3F4"/>
<dbReference type="PANTHER" id="PTHR43434">
    <property type="entry name" value="PHOSPHOGLYCOLATE PHOSPHATASE"/>
    <property type="match status" value="1"/>
</dbReference>
<dbReference type="InterPro" id="IPR023214">
    <property type="entry name" value="HAD_sf"/>
</dbReference>
<dbReference type="GO" id="GO:0008967">
    <property type="term" value="F:phosphoglycolate phosphatase activity"/>
    <property type="evidence" value="ECO:0007669"/>
    <property type="project" value="TreeGrafter"/>
</dbReference>
<dbReference type="Pfam" id="PF13419">
    <property type="entry name" value="HAD_2"/>
    <property type="match status" value="1"/>
</dbReference>
<sequence length="181" mass="20114">MATLAEVIKPYPIVVWDLDHTIASLDVDWAGLKVELAAFCQAAVDLPYHELFSKAAQLDSQQAFALQAKYEAGVSYQIHQSIVETIRDTANNHTFAIFTDNLQATAERVLSELNILNLFASVVTKDQVTNWKPTATGLIKVMSNLNELDKAKYVLIGDSWKDQQAATEAEIAFVDIIPFQE</sequence>
<dbReference type="SUPFAM" id="SSF56784">
    <property type="entry name" value="HAD-like"/>
    <property type="match status" value="1"/>
</dbReference>
<reference evidence="1 2" key="1">
    <citation type="submission" date="2017-09" db="EMBL/GenBank/DDBJ databases">
        <title>Depth-based differentiation of microbial function through sediment-hosted aquifers and enrichment of novel symbionts in the deep terrestrial subsurface.</title>
        <authorList>
            <person name="Probst A.J."/>
            <person name="Ladd B."/>
            <person name="Jarett J.K."/>
            <person name="Geller-Mcgrath D.E."/>
            <person name="Sieber C.M."/>
            <person name="Emerson J.B."/>
            <person name="Anantharaman K."/>
            <person name="Thomas B.C."/>
            <person name="Malmstrom R."/>
            <person name="Stieglmeier M."/>
            <person name="Klingl A."/>
            <person name="Woyke T."/>
            <person name="Ryan C.M."/>
            <person name="Banfield J.F."/>
        </authorList>
    </citation>
    <scope>NUCLEOTIDE SEQUENCE [LARGE SCALE GENOMIC DNA]</scope>
    <source>
        <strain evidence="1">CG15_BIG_FIL_POST_REV_8_21_14_020_45_12</strain>
    </source>
</reference>
<comment type="caution">
    <text evidence="1">The sequence shown here is derived from an EMBL/GenBank/DDBJ whole genome shotgun (WGS) entry which is preliminary data.</text>
</comment>